<reference evidence="2 3" key="1">
    <citation type="submission" date="2019-07" db="EMBL/GenBank/DDBJ databases">
        <title>Genomics analysis of Aphanomyces spp. identifies a new class of oomycete effector associated with host adaptation.</title>
        <authorList>
            <person name="Gaulin E."/>
        </authorList>
    </citation>
    <scope>NUCLEOTIDE SEQUENCE [LARGE SCALE GENOMIC DNA]</scope>
    <source>
        <strain evidence="2 3">ATCC 201684</strain>
    </source>
</reference>
<dbReference type="Proteomes" id="UP000481153">
    <property type="component" value="Unassembled WGS sequence"/>
</dbReference>
<dbReference type="VEuPathDB" id="FungiDB:AeMF1_017344"/>
<evidence type="ECO:0000313" key="2">
    <source>
        <dbReference type="EMBL" id="KAF0726545.1"/>
    </source>
</evidence>
<keyword evidence="3" id="KW-1185">Reference proteome</keyword>
<dbReference type="EMBL" id="VJMJ01000213">
    <property type="protein sequence ID" value="KAF0726545.1"/>
    <property type="molecule type" value="Genomic_DNA"/>
</dbReference>
<organism evidence="2 3">
    <name type="scientific">Aphanomyces euteiches</name>
    <dbReference type="NCBI Taxonomy" id="100861"/>
    <lineage>
        <taxon>Eukaryota</taxon>
        <taxon>Sar</taxon>
        <taxon>Stramenopiles</taxon>
        <taxon>Oomycota</taxon>
        <taxon>Saprolegniomycetes</taxon>
        <taxon>Saprolegniales</taxon>
        <taxon>Verrucalvaceae</taxon>
        <taxon>Aphanomyces</taxon>
    </lineage>
</organism>
<comment type="caution">
    <text evidence="2">The sequence shown here is derived from an EMBL/GenBank/DDBJ whole genome shotgun (WGS) entry which is preliminary data.</text>
</comment>
<evidence type="ECO:0000256" key="1">
    <source>
        <dbReference type="SAM" id="MobiDB-lite"/>
    </source>
</evidence>
<evidence type="ECO:0000313" key="3">
    <source>
        <dbReference type="Proteomes" id="UP000481153"/>
    </source>
</evidence>
<gene>
    <name evidence="2" type="ORF">Ae201684_015171</name>
</gene>
<protein>
    <submittedName>
        <fullName evidence="2">Uncharacterized protein</fullName>
    </submittedName>
</protein>
<accession>A0A6G0WH81</accession>
<feature type="compositionally biased region" description="Polar residues" evidence="1">
    <location>
        <begin position="34"/>
        <end position="43"/>
    </location>
</feature>
<proteinExistence type="predicted"/>
<name>A0A6G0WH81_9STRA</name>
<sequence>MDAVRGDDSVPSAQGLKRSSATVEEGNPKRSRTDNSATPTDSKQPGIEEKPSSNTMIVPAPTAAIPEPSQGELMAIHSINQKIKSLNWKLVEKELEKGMVYLGDASLSDWEAFVTSEDQQLKSKNMEWIDGKIFIVELPSQEHETYVQRLSFAIFTGTHTQDDFLKISGAAYQSNIRRLEPDLCLIPRQVLAQAPYNVQLPPDLNDWNNFHTVKWEVAWAQTWANLDWKANQWAMVDTVVYIICIKLDRHNPSYKVHHVVQHGVPLPQMIPLPIAPPNTIIQLDSRLVLQLPATSPLPPNFPPQLDIDLYAPLTVALQ</sequence>
<feature type="region of interest" description="Disordered" evidence="1">
    <location>
        <begin position="1"/>
        <end position="59"/>
    </location>
</feature>
<dbReference type="AlphaFoldDB" id="A0A6G0WH81"/>